<proteinExistence type="predicted"/>
<dbReference type="Pfam" id="PF04122">
    <property type="entry name" value="CW_binding_2"/>
    <property type="match status" value="1"/>
</dbReference>
<sequence length="103" mass="10960">MAQLPEATRLAGDDRYQTSIAVSNHFDEGADHQYIATGEKFADALTGAALAAKNGTGVLLVGTSVHEELQDFLTEKQPNLLTIFGGTVAVSEDVEGKLHSLFK</sequence>
<gene>
    <name evidence="1" type="ORF">LC087_13060</name>
</gene>
<reference evidence="1 2" key="1">
    <citation type="submission" date="2023-06" db="EMBL/GenBank/DDBJ databases">
        <title>Five Gram-positive bacteria isolated from mangrove sediments in Shenzhen, Guangdong, China.</title>
        <authorList>
            <person name="Yu S."/>
            <person name="Zheng W."/>
            <person name="Huang Y."/>
        </authorList>
    </citation>
    <scope>NUCLEOTIDE SEQUENCE [LARGE SCALE GENOMIC DNA]</scope>
    <source>
        <strain evidence="1 2">SaN35-3</strain>
    </source>
</reference>
<dbReference type="InterPro" id="IPR007253">
    <property type="entry name" value="Cell_wall-bd_2"/>
</dbReference>
<dbReference type="EMBL" id="CP129013">
    <property type="protein sequence ID" value="WLR44341.1"/>
    <property type="molecule type" value="Genomic_DNA"/>
</dbReference>
<evidence type="ECO:0000313" key="1">
    <source>
        <dbReference type="EMBL" id="WLR44341.1"/>
    </source>
</evidence>
<dbReference type="Proteomes" id="UP001197974">
    <property type="component" value="Chromosome"/>
</dbReference>
<organism evidence="1 2">
    <name type="scientific">Bacillus carboniphilus</name>
    <dbReference type="NCBI Taxonomy" id="86663"/>
    <lineage>
        <taxon>Bacteria</taxon>
        <taxon>Bacillati</taxon>
        <taxon>Bacillota</taxon>
        <taxon>Bacilli</taxon>
        <taxon>Bacillales</taxon>
        <taxon>Bacillaceae</taxon>
        <taxon>Bacillus</taxon>
    </lineage>
</organism>
<keyword evidence="2" id="KW-1185">Reference proteome</keyword>
<name>A0ABY9K353_9BACI</name>
<accession>A0ABY9K353</accession>
<protein>
    <submittedName>
        <fullName evidence="1">Cell wall-binding repeat-containing protein</fullName>
    </submittedName>
</protein>
<evidence type="ECO:0000313" key="2">
    <source>
        <dbReference type="Proteomes" id="UP001197974"/>
    </source>
</evidence>